<dbReference type="Gene3D" id="1.10.287.1490">
    <property type="match status" value="1"/>
</dbReference>
<feature type="coiled-coil region" evidence="1">
    <location>
        <begin position="342"/>
        <end position="436"/>
    </location>
</feature>
<reference evidence="2" key="1">
    <citation type="submission" date="2014-07" db="EMBL/GenBank/DDBJ databases">
        <authorList>
            <person name="Martin A.A"/>
            <person name="De Silva N."/>
        </authorList>
    </citation>
    <scope>NUCLEOTIDE SEQUENCE</scope>
</reference>
<reference evidence="3" key="2">
    <citation type="submission" date="2015-08" db="UniProtKB">
        <authorList>
            <consortium name="WormBaseParasite"/>
        </authorList>
    </citation>
    <scope>IDENTIFICATION</scope>
</reference>
<accession>A0A0K0G300</accession>
<keyword evidence="2" id="KW-1185">Reference proteome</keyword>
<evidence type="ECO:0000313" key="2">
    <source>
        <dbReference type="Proteomes" id="UP000035680"/>
    </source>
</evidence>
<keyword evidence="1" id="KW-0175">Coiled coil</keyword>
<dbReference type="STRING" id="75913.A0A0K0G300"/>
<dbReference type="AlphaFoldDB" id="A0A0K0G300"/>
<proteinExistence type="predicted"/>
<evidence type="ECO:0000256" key="1">
    <source>
        <dbReference type="SAM" id="Coils"/>
    </source>
</evidence>
<name>A0A0K0G300_STRVS</name>
<sequence>MSNQIALVNSYISHFNAKNPSLNLTTDELKSQGGRVNFMDKLYNIYETVVYGLSKKDYFDKVAEGFSEETTNAAVKLHRLNTLCTLLGRYSNNSNKVKLHKFFTPDIQLIANIFKMLETFECVSDAIYDEHLKMSKEYTDKANEINQLNAELSALEEDLTDDPTTVIMNATHELSELKDTRRELHDLCVSLNSKTSSKREVLHGEKQKIASLRERCEKLEESRKGYEHRYRCEIAKLVTDADDLLNERQRLTDAEKAVKNDMRILQSKIEQDKEKKDDILKLSEKINYLDKEVALAEVKTEEISKTSASILATQQKIESTQKDIVVLKKKIPAFSSRYEELKETSRQNKKEFNDEMRKLRAEIADLYEKFNKAVDVKLEKCQELKKVQEEKAALKAELDSLKENVKSEIVKIDDDYNKHKEERKEFINDVVEFRKETKLTIHSPEISQLETEVKILETMDKEAIFHKRYLQERGARRQNHSFGQQ</sequence>
<feature type="coiled-coil region" evidence="1">
    <location>
        <begin position="138"/>
        <end position="275"/>
    </location>
</feature>
<organism evidence="2 3">
    <name type="scientific">Strongyloides venezuelensis</name>
    <name type="common">Threadworm</name>
    <dbReference type="NCBI Taxonomy" id="75913"/>
    <lineage>
        <taxon>Eukaryota</taxon>
        <taxon>Metazoa</taxon>
        <taxon>Ecdysozoa</taxon>
        <taxon>Nematoda</taxon>
        <taxon>Chromadorea</taxon>
        <taxon>Rhabditida</taxon>
        <taxon>Tylenchina</taxon>
        <taxon>Panagrolaimomorpha</taxon>
        <taxon>Strongyloidoidea</taxon>
        <taxon>Strongyloididae</taxon>
        <taxon>Strongyloides</taxon>
    </lineage>
</organism>
<dbReference type="WBParaSite" id="SVE_1910100.1">
    <property type="protein sequence ID" value="SVE_1910100.1"/>
    <property type="gene ID" value="SVE_1910100"/>
</dbReference>
<evidence type="ECO:0000313" key="3">
    <source>
        <dbReference type="WBParaSite" id="SVE_1910100.1"/>
    </source>
</evidence>
<protein>
    <submittedName>
        <fullName evidence="3">Spindle pole body component 110-like</fullName>
    </submittedName>
</protein>
<dbReference type="Proteomes" id="UP000035680">
    <property type="component" value="Unassembled WGS sequence"/>
</dbReference>